<dbReference type="GO" id="GO:0042910">
    <property type="term" value="F:xenobiotic transmembrane transporter activity"/>
    <property type="evidence" value="ECO:0007669"/>
    <property type="project" value="TreeGrafter"/>
</dbReference>
<dbReference type="GO" id="GO:0005886">
    <property type="term" value="C:plasma membrane"/>
    <property type="evidence" value="ECO:0007669"/>
    <property type="project" value="UniProtKB-SubCell"/>
</dbReference>
<evidence type="ECO:0000256" key="7">
    <source>
        <dbReference type="ARBA" id="ARBA00022989"/>
    </source>
</evidence>
<dbReference type="InterPro" id="IPR027463">
    <property type="entry name" value="AcrB_DN_DC_subdom"/>
</dbReference>
<dbReference type="FunFam" id="1.20.1640.10:FF:000001">
    <property type="entry name" value="Efflux pump membrane transporter"/>
    <property type="match status" value="1"/>
</dbReference>
<reference evidence="11 12" key="1">
    <citation type="submission" date="2016-10" db="EMBL/GenBank/DDBJ databases">
        <authorList>
            <person name="de Groot N.N."/>
        </authorList>
    </citation>
    <scope>NUCLEOTIDE SEQUENCE [LARGE SCALE GENOMIC DNA]</scope>
    <source>
        <strain evidence="11 12">CPCC 100156</strain>
    </source>
</reference>
<keyword evidence="3 9" id="KW-0813">Transport</keyword>
<feature type="transmembrane region" description="Helical" evidence="9">
    <location>
        <begin position="871"/>
        <end position="889"/>
    </location>
</feature>
<feature type="transmembrane region" description="Helical" evidence="9">
    <location>
        <begin position="12"/>
        <end position="33"/>
    </location>
</feature>
<evidence type="ECO:0000256" key="2">
    <source>
        <dbReference type="ARBA" id="ARBA00010942"/>
    </source>
</evidence>
<dbReference type="InterPro" id="IPR001036">
    <property type="entry name" value="Acrflvin-R"/>
</dbReference>
<feature type="transmembrane region" description="Helical" evidence="9">
    <location>
        <begin position="368"/>
        <end position="390"/>
    </location>
</feature>
<dbReference type="SUPFAM" id="SSF82714">
    <property type="entry name" value="Multidrug efflux transporter AcrB TolC docking domain, DN and DC subdomains"/>
    <property type="match status" value="2"/>
</dbReference>
<dbReference type="NCBIfam" id="TIGR00915">
    <property type="entry name" value="2A0602"/>
    <property type="match status" value="1"/>
</dbReference>
<dbReference type="PANTHER" id="PTHR32063:SF76">
    <property type="entry name" value="EFFLUX PUMP MEMBRANE TRANSPORTER"/>
    <property type="match status" value="1"/>
</dbReference>
<feature type="region of interest" description="Disordered" evidence="10">
    <location>
        <begin position="1044"/>
        <end position="1065"/>
    </location>
</feature>
<keyword evidence="6 9" id="KW-0812">Transmembrane</keyword>
<feature type="transmembrane region" description="Helical" evidence="9">
    <location>
        <begin position="966"/>
        <end position="991"/>
    </location>
</feature>
<dbReference type="Pfam" id="PF00873">
    <property type="entry name" value="ACR_tran"/>
    <property type="match status" value="1"/>
</dbReference>
<evidence type="ECO:0000256" key="1">
    <source>
        <dbReference type="ARBA" id="ARBA00004429"/>
    </source>
</evidence>
<feature type="transmembrane region" description="Helical" evidence="9">
    <location>
        <begin position="441"/>
        <end position="461"/>
    </location>
</feature>
<organism evidence="11 12">
    <name type="scientific">Belnapia rosea</name>
    <dbReference type="NCBI Taxonomy" id="938405"/>
    <lineage>
        <taxon>Bacteria</taxon>
        <taxon>Pseudomonadati</taxon>
        <taxon>Pseudomonadota</taxon>
        <taxon>Alphaproteobacteria</taxon>
        <taxon>Acetobacterales</taxon>
        <taxon>Roseomonadaceae</taxon>
        <taxon>Belnapia</taxon>
    </lineage>
</organism>
<feature type="transmembrane region" description="Helical" evidence="9">
    <location>
        <begin position="922"/>
        <end position="945"/>
    </location>
</feature>
<dbReference type="AlphaFoldDB" id="A0A1G6U260"/>
<dbReference type="Gene3D" id="3.30.70.1430">
    <property type="entry name" value="Multidrug efflux transporter AcrB pore domain"/>
    <property type="match status" value="2"/>
</dbReference>
<dbReference type="GO" id="GO:0015562">
    <property type="term" value="F:efflux transmembrane transporter activity"/>
    <property type="evidence" value="ECO:0007669"/>
    <property type="project" value="InterPro"/>
</dbReference>
<name>A0A1G6U260_9PROT</name>
<dbReference type="NCBIfam" id="NF000282">
    <property type="entry name" value="RND_permease_1"/>
    <property type="match status" value="1"/>
</dbReference>
<dbReference type="InterPro" id="IPR004764">
    <property type="entry name" value="MdtF-like"/>
</dbReference>
<dbReference type="Proteomes" id="UP000198925">
    <property type="component" value="Unassembled WGS sequence"/>
</dbReference>
<dbReference type="RefSeq" id="WP_090663644.1">
    <property type="nucleotide sequence ID" value="NZ_FMZX01000007.1"/>
</dbReference>
<keyword evidence="4" id="KW-1003">Cell membrane</keyword>
<comment type="subcellular location">
    <subcellularLocation>
        <location evidence="1 9">Cell inner membrane</location>
        <topology evidence="1 9">Multi-pass membrane protein</topology>
    </subcellularLocation>
</comment>
<feature type="transmembrane region" description="Helical" evidence="9">
    <location>
        <begin position="342"/>
        <end position="361"/>
    </location>
</feature>
<protein>
    <recommendedName>
        <fullName evidence="9">Efflux pump membrane transporter</fullName>
    </recommendedName>
</protein>
<feature type="transmembrane region" description="Helical" evidence="9">
    <location>
        <begin position="531"/>
        <end position="553"/>
    </location>
</feature>
<accession>A0A1G6U260</accession>
<comment type="similarity">
    <text evidence="2 9">Belongs to the resistance-nodulation-cell division (RND) (TC 2.A.6) family.</text>
</comment>
<dbReference type="PANTHER" id="PTHR32063">
    <property type="match status" value="1"/>
</dbReference>
<evidence type="ECO:0000256" key="4">
    <source>
        <dbReference type="ARBA" id="ARBA00022475"/>
    </source>
</evidence>
<dbReference type="Gene3D" id="1.20.1640.10">
    <property type="entry name" value="Multidrug efflux transporter AcrB transmembrane domain"/>
    <property type="match status" value="2"/>
</dbReference>
<dbReference type="Gene3D" id="3.30.70.1320">
    <property type="entry name" value="Multidrug efflux transporter AcrB pore domain like"/>
    <property type="match status" value="1"/>
</dbReference>
<evidence type="ECO:0000313" key="11">
    <source>
        <dbReference type="EMBL" id="SDD35381.1"/>
    </source>
</evidence>
<feature type="compositionally biased region" description="Basic and acidic residues" evidence="10">
    <location>
        <begin position="1056"/>
        <end position="1065"/>
    </location>
</feature>
<dbReference type="Gene3D" id="3.30.70.1440">
    <property type="entry name" value="Multidrug efflux transporter AcrB pore domain"/>
    <property type="match status" value="1"/>
</dbReference>
<evidence type="ECO:0000256" key="5">
    <source>
        <dbReference type="ARBA" id="ARBA00022519"/>
    </source>
</evidence>
<evidence type="ECO:0000313" key="12">
    <source>
        <dbReference type="Proteomes" id="UP000198925"/>
    </source>
</evidence>
<keyword evidence="8 9" id="KW-0472">Membrane</keyword>
<evidence type="ECO:0000256" key="6">
    <source>
        <dbReference type="ARBA" id="ARBA00022692"/>
    </source>
</evidence>
<keyword evidence="5 9" id="KW-0997">Cell inner membrane</keyword>
<gene>
    <name evidence="11" type="ORF">SAMN04487779_100720</name>
</gene>
<keyword evidence="7 9" id="KW-1133">Transmembrane helix</keyword>
<feature type="transmembrane region" description="Helical" evidence="9">
    <location>
        <begin position="896"/>
        <end position="916"/>
    </location>
</feature>
<dbReference type="PRINTS" id="PR00702">
    <property type="entry name" value="ACRIFLAVINRP"/>
</dbReference>
<dbReference type="SUPFAM" id="SSF82693">
    <property type="entry name" value="Multidrug efflux transporter AcrB pore domain, PN1, PN2, PC1 and PC2 subdomains"/>
    <property type="match status" value="3"/>
</dbReference>
<dbReference type="EMBL" id="FMZX01000007">
    <property type="protein sequence ID" value="SDD35381.1"/>
    <property type="molecule type" value="Genomic_DNA"/>
</dbReference>
<evidence type="ECO:0000256" key="10">
    <source>
        <dbReference type="SAM" id="MobiDB-lite"/>
    </source>
</evidence>
<feature type="transmembrane region" description="Helical" evidence="9">
    <location>
        <begin position="1003"/>
        <end position="1025"/>
    </location>
</feature>
<evidence type="ECO:0000256" key="9">
    <source>
        <dbReference type="RuleBase" id="RU364070"/>
    </source>
</evidence>
<evidence type="ECO:0000256" key="3">
    <source>
        <dbReference type="ARBA" id="ARBA00022448"/>
    </source>
</evidence>
<dbReference type="GO" id="GO:0009636">
    <property type="term" value="P:response to toxic substance"/>
    <property type="evidence" value="ECO:0007669"/>
    <property type="project" value="UniProtKB-ARBA"/>
</dbReference>
<dbReference type="SUPFAM" id="SSF82866">
    <property type="entry name" value="Multidrug efflux transporter AcrB transmembrane domain"/>
    <property type="match status" value="2"/>
</dbReference>
<dbReference type="STRING" id="938405.SAMN02927895_00171"/>
<sequence length="1065" mass="114336">MISSVFVDRPRLAIVIAIVITLAGLLALLRIPVAQFPDIVPPQVSVNATYPGASAAVIEATVAQIIESAVNGVENMIYMRSNSANDGTYQLSVSFALGTNPDINTVNVNNRIQANIARLPQEVQRAGLIVRKQSSSVLQFIALTSTNPEHTPLFLSNYLTINMVDRMARVPGVGQANIFGAQNYSMRVWFEIDRLTSLNLTPQDLITAIQSQNIQAAVGRIGAQPIPDTQQFQMNIQTLGRLITPEQFSDIIIRANPDGSVLRVRDVARVELGAQSMDTVSRLNGQSAVTVGVYLSPGANAVTVSNAMKRTLDELSTRFPEGMRAQVLYDSSTFVVDTIEEVIHTLLEAFVLVVIVVYLFLGSLRATIIPTIAVPVSLIGAFAILLAIGYSANTVSLLAMVLAIGIVVDDAIVVVENVERVMEEHPEWEPARAVKQAMAEITAPIIAITLVLLSVFVPIAFIPGLSGVLFRQFAVTISAAMVISALNALTLSPALCVLFLRHTGPKRGPIKYILRGIDKVRDGYASVVKRLVRISILSLALTAAIAFGIFTIGSKTPQGFLPQEDQGTFFIQVSLPQAASLSRTRATVEQVEGILKGIPAVENVLAIVGFSLIDQGAQSNSAFIVARLKPFEDRTDAADSVFASIGRVFGAGANVRTATVVAFNLPPIIGLGTGGGFEYQLQDLQGRDPAELGSAMLGLVVAANQDPRLQQVFSTFSAATPSLFLDVDRDKAQALGIPISNIFSALQAALGGFYVNDFNLFGRTWQVNIQAEAQDRDDIEDIWRIRVRNSRGDMVPLRAFADVRIVVGPQTISRYNNYRAVLINGAPKPGVSSGDALNAMEELSRRVLPAGYGYEWTGTAYQERLAAGQTIYVVALAILFAYLFLVALYESWTIPVPVLLSVAVGGLGSFLAIQIAGLSLDVYAQIGLVVLIALAAKNGILIIEFAKDSRERGMSIRDAAIEGSRLRFRAVMMTSIAFVLGLVPLVTASGAAMLSRRAVGTPVFGGMLAASIIGIFMIPMLYVVFQATRERVKGWMGIRPVEAHASVGPGQSPHPAPDKTDSTRS</sequence>
<feature type="transmembrane region" description="Helical" evidence="9">
    <location>
        <begin position="473"/>
        <end position="500"/>
    </location>
</feature>
<evidence type="ECO:0000256" key="8">
    <source>
        <dbReference type="ARBA" id="ARBA00023136"/>
    </source>
</evidence>
<feature type="transmembrane region" description="Helical" evidence="9">
    <location>
        <begin position="396"/>
        <end position="415"/>
    </location>
</feature>
<dbReference type="Gene3D" id="3.30.2090.10">
    <property type="entry name" value="Multidrug efflux transporter AcrB TolC docking domain, DN and DC subdomains"/>
    <property type="match status" value="2"/>
</dbReference>
<proteinExistence type="inferred from homology"/>
<keyword evidence="12" id="KW-1185">Reference proteome</keyword>